<sequence>MEELEKFLHIMGAVYDESRIRILAFLLHYKKEHTMLCVCDLQHSLDMSQSRLSRHLKILKDAGFLKVKRQGVWAYYGIKDRVSSPCLVLLEEIKRLNLEIPPLNFHKNTLTKE</sequence>
<organism evidence="5 6">
    <name type="scientific">Helicobacter pullorum MIT 98-5489</name>
    <dbReference type="NCBI Taxonomy" id="537972"/>
    <lineage>
        <taxon>Bacteria</taxon>
        <taxon>Pseudomonadati</taxon>
        <taxon>Campylobacterota</taxon>
        <taxon>Epsilonproteobacteria</taxon>
        <taxon>Campylobacterales</taxon>
        <taxon>Helicobacteraceae</taxon>
        <taxon>Helicobacter</taxon>
    </lineage>
</organism>
<dbReference type="GO" id="GO:0003700">
    <property type="term" value="F:DNA-binding transcription factor activity"/>
    <property type="evidence" value="ECO:0007669"/>
    <property type="project" value="InterPro"/>
</dbReference>
<keyword evidence="1" id="KW-0805">Transcription regulation</keyword>
<dbReference type="GeneID" id="93197303"/>
<evidence type="ECO:0000313" key="6">
    <source>
        <dbReference type="Proteomes" id="UP000003953"/>
    </source>
</evidence>
<dbReference type="PROSITE" id="PS00846">
    <property type="entry name" value="HTH_ARSR_1"/>
    <property type="match status" value="1"/>
</dbReference>
<dbReference type="RefSeq" id="WP_005021586.1">
    <property type="nucleotide sequence ID" value="NZ_DS990442.1"/>
</dbReference>
<dbReference type="Gene3D" id="1.10.10.10">
    <property type="entry name" value="Winged helix-like DNA-binding domain superfamily/Winged helix DNA-binding domain"/>
    <property type="match status" value="1"/>
</dbReference>
<dbReference type="InterPro" id="IPR036390">
    <property type="entry name" value="WH_DNA-bd_sf"/>
</dbReference>
<dbReference type="Proteomes" id="UP000003953">
    <property type="component" value="Unassembled WGS sequence"/>
</dbReference>
<evidence type="ECO:0000256" key="2">
    <source>
        <dbReference type="ARBA" id="ARBA00023125"/>
    </source>
</evidence>
<dbReference type="PANTHER" id="PTHR33154:SF18">
    <property type="entry name" value="ARSENICAL RESISTANCE OPERON REPRESSOR"/>
    <property type="match status" value="1"/>
</dbReference>
<dbReference type="InterPro" id="IPR018334">
    <property type="entry name" value="ArsR_HTH"/>
</dbReference>
<evidence type="ECO:0000313" key="5">
    <source>
        <dbReference type="EMBL" id="EEQ63318.1"/>
    </source>
</evidence>
<dbReference type="PANTHER" id="PTHR33154">
    <property type="entry name" value="TRANSCRIPTIONAL REGULATOR, ARSR FAMILY"/>
    <property type="match status" value="1"/>
</dbReference>
<gene>
    <name evidence="5" type="ORF">HPMG_00775</name>
</gene>
<name>C5EYH0_9HELI</name>
<keyword evidence="2" id="KW-0238">DNA-binding</keyword>
<dbReference type="InterPro" id="IPR036388">
    <property type="entry name" value="WH-like_DNA-bd_sf"/>
</dbReference>
<dbReference type="InterPro" id="IPR001845">
    <property type="entry name" value="HTH_ArsR_DNA-bd_dom"/>
</dbReference>
<dbReference type="SUPFAM" id="SSF46785">
    <property type="entry name" value="Winged helix' DNA-binding domain"/>
    <property type="match status" value="1"/>
</dbReference>
<dbReference type="CDD" id="cd00090">
    <property type="entry name" value="HTH_ARSR"/>
    <property type="match status" value="1"/>
</dbReference>
<proteinExistence type="predicted"/>
<feature type="domain" description="HTH arsR-type" evidence="4">
    <location>
        <begin position="1"/>
        <end position="97"/>
    </location>
</feature>
<accession>C5EYH0</accession>
<dbReference type="GO" id="GO:0003677">
    <property type="term" value="F:DNA binding"/>
    <property type="evidence" value="ECO:0007669"/>
    <property type="project" value="UniProtKB-KW"/>
</dbReference>
<dbReference type="InterPro" id="IPR011991">
    <property type="entry name" value="ArsR-like_HTH"/>
</dbReference>
<keyword evidence="6" id="KW-1185">Reference proteome</keyword>
<keyword evidence="3" id="KW-0804">Transcription</keyword>
<evidence type="ECO:0000259" key="4">
    <source>
        <dbReference type="PROSITE" id="PS50987"/>
    </source>
</evidence>
<dbReference type="InterPro" id="IPR051081">
    <property type="entry name" value="HTH_MetalResp_TranReg"/>
</dbReference>
<dbReference type="SMART" id="SM00418">
    <property type="entry name" value="HTH_ARSR"/>
    <property type="match status" value="1"/>
</dbReference>
<dbReference type="AlphaFoldDB" id="C5EYH0"/>
<reference evidence="6" key="1">
    <citation type="journal article" date="2014" name="Genome Announc.">
        <title>Draft genome sequences of six enterohepatic helicobacter species isolated from humans and one from rhesus macaques.</title>
        <authorList>
            <person name="Shen Z."/>
            <person name="Sheh A."/>
            <person name="Young S.K."/>
            <person name="Abouelliel A."/>
            <person name="Ward D.V."/>
            <person name="Earl A.M."/>
            <person name="Fox J.G."/>
        </authorList>
    </citation>
    <scope>NUCLEOTIDE SEQUENCE [LARGE SCALE GENOMIC DNA]</scope>
    <source>
        <strain evidence="6">MIT 98-5489</strain>
    </source>
</reference>
<evidence type="ECO:0000256" key="1">
    <source>
        <dbReference type="ARBA" id="ARBA00023015"/>
    </source>
</evidence>
<dbReference type="HOGENOM" id="CLU_097806_3_1_7"/>
<dbReference type="EMBL" id="DS990442">
    <property type="protein sequence ID" value="EEQ63318.1"/>
    <property type="molecule type" value="Genomic_DNA"/>
</dbReference>
<dbReference type="PRINTS" id="PR00778">
    <property type="entry name" value="HTHARSR"/>
</dbReference>
<dbReference type="NCBIfam" id="NF033788">
    <property type="entry name" value="HTH_metalloreg"/>
    <property type="match status" value="1"/>
</dbReference>
<dbReference type="eggNOG" id="COG0640">
    <property type="taxonomic scope" value="Bacteria"/>
</dbReference>
<dbReference type="Pfam" id="PF01022">
    <property type="entry name" value="HTH_5"/>
    <property type="match status" value="1"/>
</dbReference>
<protein>
    <submittedName>
        <fullName evidence="5">Transcriptional regulator, ArsR family</fullName>
    </submittedName>
</protein>
<evidence type="ECO:0000256" key="3">
    <source>
        <dbReference type="ARBA" id="ARBA00023163"/>
    </source>
</evidence>
<dbReference type="PROSITE" id="PS50987">
    <property type="entry name" value="HTH_ARSR_2"/>
    <property type="match status" value="1"/>
</dbReference>